<dbReference type="Gene3D" id="3.30.565.10">
    <property type="entry name" value="Histidine kinase-like ATPase, C-terminal domain"/>
    <property type="match status" value="1"/>
</dbReference>
<keyword evidence="2" id="KW-0418">Kinase</keyword>
<keyword evidence="4" id="KW-1133">Transmembrane helix</keyword>
<feature type="transmembrane region" description="Helical" evidence="4">
    <location>
        <begin position="143"/>
        <end position="167"/>
    </location>
</feature>
<evidence type="ECO:0000256" key="4">
    <source>
        <dbReference type="SAM" id="Phobius"/>
    </source>
</evidence>
<feature type="domain" description="Histidine kinase/HSP90-like ATPase" evidence="5">
    <location>
        <begin position="286"/>
        <end position="370"/>
    </location>
</feature>
<dbReference type="SUPFAM" id="SSF55874">
    <property type="entry name" value="ATPase domain of HSP90 chaperone/DNA topoisomerase II/histidine kinase"/>
    <property type="match status" value="1"/>
</dbReference>
<name>A0ABQ3WZQ7_9ACTN</name>
<keyword evidence="4" id="KW-0472">Membrane</keyword>
<feature type="transmembrane region" description="Helical" evidence="4">
    <location>
        <begin position="70"/>
        <end position="88"/>
    </location>
</feature>
<proteinExistence type="predicted"/>
<reference evidence="6 7" key="1">
    <citation type="submission" date="2021-01" db="EMBL/GenBank/DDBJ databases">
        <title>Whole genome shotgun sequence of Actinoplanes couchii NBRC 106145.</title>
        <authorList>
            <person name="Komaki H."/>
            <person name="Tamura T."/>
        </authorList>
    </citation>
    <scope>NUCLEOTIDE SEQUENCE [LARGE SCALE GENOMIC DNA]</scope>
    <source>
        <strain evidence="6 7">NBRC 106145</strain>
    </source>
</reference>
<feature type="transmembrane region" description="Helical" evidence="4">
    <location>
        <begin position="21"/>
        <end position="39"/>
    </location>
</feature>
<keyword evidence="1" id="KW-0808">Transferase</keyword>
<evidence type="ECO:0000259" key="5">
    <source>
        <dbReference type="Pfam" id="PF02518"/>
    </source>
</evidence>
<comment type="caution">
    <text evidence="6">The sequence shown here is derived from an EMBL/GenBank/DDBJ whole genome shotgun (WGS) entry which is preliminary data.</text>
</comment>
<protein>
    <recommendedName>
        <fullName evidence="5">Histidine kinase/HSP90-like ATPase domain-containing protein</fullName>
    </recommendedName>
</protein>
<dbReference type="InterPro" id="IPR003594">
    <property type="entry name" value="HATPase_dom"/>
</dbReference>
<evidence type="ECO:0000256" key="1">
    <source>
        <dbReference type="ARBA" id="ARBA00022679"/>
    </source>
</evidence>
<dbReference type="CDD" id="cd16917">
    <property type="entry name" value="HATPase_UhpB-NarQ-NarX-like"/>
    <property type="match status" value="1"/>
</dbReference>
<evidence type="ECO:0000256" key="2">
    <source>
        <dbReference type="ARBA" id="ARBA00022777"/>
    </source>
</evidence>
<accession>A0ABQ3WZQ7</accession>
<keyword evidence="4" id="KW-0812">Transmembrane</keyword>
<sequence length="371" mass="39624">MSIDNASGPVETSVRAAAARISMVTRVLVVVACTVLLPLGGATTHTLAIVAGVLTWQAVSFLARRWHRWTVILEALPLAALCVLLPWWNPAPGYLAFDDWTKPVASMCVAAAQFYTRPRDGAVYALLTTAAVWWGSTLGPDDWGLHTAHALMFLWQAGLTRCLVVLITRGARRVDALAAATAAARREEELAAARRADVEEHLGVLHDTVAATLTAASAHDSGGPELRLRARADLSLLDFPARAVTFADLATAPADSTLDLTVGQGPVTGDGSLPPYAIRALLAARDEALRNVERHAAVGRAELRIRQPEPGAVEVDVVDDGCGFRPDDLPDGVHLGLRLSVHARMRRAGGSARVVSEPGRGTRVELRWPAR</sequence>
<organism evidence="6 7">
    <name type="scientific">Actinoplanes couchii</name>
    <dbReference type="NCBI Taxonomy" id="403638"/>
    <lineage>
        <taxon>Bacteria</taxon>
        <taxon>Bacillati</taxon>
        <taxon>Actinomycetota</taxon>
        <taxon>Actinomycetes</taxon>
        <taxon>Micromonosporales</taxon>
        <taxon>Micromonosporaceae</taxon>
        <taxon>Actinoplanes</taxon>
    </lineage>
</organism>
<dbReference type="PANTHER" id="PTHR24421">
    <property type="entry name" value="NITRATE/NITRITE SENSOR PROTEIN NARX-RELATED"/>
    <property type="match status" value="1"/>
</dbReference>
<dbReference type="InterPro" id="IPR050482">
    <property type="entry name" value="Sensor_HK_TwoCompSys"/>
</dbReference>
<evidence type="ECO:0000313" key="7">
    <source>
        <dbReference type="Proteomes" id="UP000612282"/>
    </source>
</evidence>
<evidence type="ECO:0000313" key="6">
    <source>
        <dbReference type="EMBL" id="GID51671.1"/>
    </source>
</evidence>
<dbReference type="Pfam" id="PF02518">
    <property type="entry name" value="HATPase_c"/>
    <property type="match status" value="1"/>
</dbReference>
<keyword evidence="7" id="KW-1185">Reference proteome</keyword>
<dbReference type="Proteomes" id="UP000612282">
    <property type="component" value="Unassembled WGS sequence"/>
</dbReference>
<gene>
    <name evidence="6" type="ORF">Aco03nite_000750</name>
</gene>
<dbReference type="RefSeq" id="WP_203792400.1">
    <property type="nucleotide sequence ID" value="NZ_BAAAQE010000090.1"/>
</dbReference>
<dbReference type="InterPro" id="IPR036890">
    <property type="entry name" value="HATPase_C_sf"/>
</dbReference>
<evidence type="ECO:0000256" key="3">
    <source>
        <dbReference type="ARBA" id="ARBA00023012"/>
    </source>
</evidence>
<dbReference type="EMBL" id="BOMG01000003">
    <property type="protein sequence ID" value="GID51671.1"/>
    <property type="molecule type" value="Genomic_DNA"/>
</dbReference>
<keyword evidence="3" id="KW-0902">Two-component regulatory system</keyword>